<dbReference type="GO" id="GO:0016020">
    <property type="term" value="C:membrane"/>
    <property type="evidence" value="ECO:0007669"/>
    <property type="project" value="UniProtKB-SubCell"/>
</dbReference>
<dbReference type="InterPro" id="IPR001611">
    <property type="entry name" value="Leu-rich_rpt"/>
</dbReference>
<evidence type="ECO:0000256" key="4">
    <source>
        <dbReference type="ARBA" id="ARBA00022737"/>
    </source>
</evidence>
<evidence type="ECO:0000256" key="5">
    <source>
        <dbReference type="ARBA" id="ARBA00023136"/>
    </source>
</evidence>
<dbReference type="SUPFAM" id="SSF52058">
    <property type="entry name" value="L domain-like"/>
    <property type="match status" value="1"/>
</dbReference>
<proteinExistence type="predicted"/>
<evidence type="ECO:0000256" key="2">
    <source>
        <dbReference type="ARBA" id="ARBA00022614"/>
    </source>
</evidence>
<gene>
    <name evidence="7" type="ORF">F0562_002198</name>
</gene>
<dbReference type="PANTHER" id="PTHR48010">
    <property type="entry name" value="OS05G0588300 PROTEIN"/>
    <property type="match status" value="1"/>
</dbReference>
<keyword evidence="5" id="KW-0472">Membrane</keyword>
<accession>A0A5J5C6Q4</accession>
<evidence type="ECO:0000313" key="8">
    <source>
        <dbReference type="Proteomes" id="UP000325577"/>
    </source>
</evidence>
<evidence type="ECO:0000256" key="1">
    <source>
        <dbReference type="ARBA" id="ARBA00004370"/>
    </source>
</evidence>
<evidence type="ECO:0000256" key="6">
    <source>
        <dbReference type="SAM" id="SignalP"/>
    </source>
</evidence>
<dbReference type="InterPro" id="IPR032675">
    <property type="entry name" value="LRR_dom_sf"/>
</dbReference>
<keyword evidence="2" id="KW-0433">Leucine-rich repeat</keyword>
<keyword evidence="8" id="KW-1185">Reference proteome</keyword>
<dbReference type="OrthoDB" id="2151624at2759"/>
<comment type="subcellular location">
    <subcellularLocation>
        <location evidence="1">Membrane</location>
    </subcellularLocation>
</comment>
<sequence length="244" mass="26670">MNMVPSSRAVAVHIAVFVCLLSISNFINGLQSDIDCLRAIKDTLEDPFGYVYPTWNFSDHYERFICTFKGIDCWHPDENRVLNIRLSYKVLKGEFPRGIENCSALTGLDLSGNMLYGDIPNNISNIIPVVTTLDLCSNNFSGEIPKSLANCTYLNALRLDNNQLTGQIPAELGLLLRIQISNVAGNHLTGPVPNFGNASTSIPPNSYANNAGLCGGPLPACPGPPRKTHNGDSRILSYIKRTIM</sequence>
<reference evidence="7 8" key="1">
    <citation type="submission" date="2019-09" db="EMBL/GenBank/DDBJ databases">
        <title>A chromosome-level genome assembly of the Chinese tupelo Nyssa sinensis.</title>
        <authorList>
            <person name="Yang X."/>
            <person name="Kang M."/>
            <person name="Yang Y."/>
            <person name="Xiong H."/>
            <person name="Wang M."/>
            <person name="Zhang Z."/>
            <person name="Wang Z."/>
            <person name="Wu H."/>
            <person name="Ma T."/>
            <person name="Liu J."/>
            <person name="Xi Z."/>
        </authorList>
    </citation>
    <scope>NUCLEOTIDE SEQUENCE [LARGE SCALE GENOMIC DNA]</scope>
    <source>
        <strain evidence="7">J267</strain>
        <tissue evidence="7">Leaf</tissue>
    </source>
</reference>
<evidence type="ECO:0008006" key="9">
    <source>
        <dbReference type="Google" id="ProtNLM"/>
    </source>
</evidence>
<dbReference type="InterPro" id="IPR050994">
    <property type="entry name" value="At_inactive_RLKs"/>
</dbReference>
<protein>
    <recommendedName>
        <fullName evidence="9">Leucine-rich repeat-containing N-terminal plant-type domain-containing protein</fullName>
    </recommendedName>
</protein>
<dbReference type="FunFam" id="3.80.10.10:FF:000400">
    <property type="entry name" value="Nuclear pore complex protein NUP107"/>
    <property type="match status" value="1"/>
</dbReference>
<dbReference type="Proteomes" id="UP000325577">
    <property type="component" value="Linkage Group LG0"/>
</dbReference>
<evidence type="ECO:0000313" key="7">
    <source>
        <dbReference type="EMBL" id="KAA8550514.1"/>
    </source>
</evidence>
<name>A0A5J5C6Q4_9ASTE</name>
<dbReference type="PANTHER" id="PTHR48010:SF55">
    <property type="entry name" value="OS01G0607900 PROTEIN"/>
    <property type="match status" value="1"/>
</dbReference>
<dbReference type="AlphaFoldDB" id="A0A5J5C6Q4"/>
<keyword evidence="3 6" id="KW-0732">Signal</keyword>
<evidence type="ECO:0000256" key="3">
    <source>
        <dbReference type="ARBA" id="ARBA00022729"/>
    </source>
</evidence>
<dbReference type="Gene3D" id="3.80.10.10">
    <property type="entry name" value="Ribonuclease Inhibitor"/>
    <property type="match status" value="1"/>
</dbReference>
<dbReference type="EMBL" id="CM018031">
    <property type="protein sequence ID" value="KAA8550514.1"/>
    <property type="molecule type" value="Genomic_DNA"/>
</dbReference>
<feature type="signal peptide" evidence="6">
    <location>
        <begin position="1"/>
        <end position="29"/>
    </location>
</feature>
<keyword evidence="4" id="KW-0677">Repeat</keyword>
<dbReference type="Pfam" id="PF00560">
    <property type="entry name" value="LRR_1"/>
    <property type="match status" value="3"/>
</dbReference>
<organism evidence="7 8">
    <name type="scientific">Nyssa sinensis</name>
    <dbReference type="NCBI Taxonomy" id="561372"/>
    <lineage>
        <taxon>Eukaryota</taxon>
        <taxon>Viridiplantae</taxon>
        <taxon>Streptophyta</taxon>
        <taxon>Embryophyta</taxon>
        <taxon>Tracheophyta</taxon>
        <taxon>Spermatophyta</taxon>
        <taxon>Magnoliopsida</taxon>
        <taxon>eudicotyledons</taxon>
        <taxon>Gunneridae</taxon>
        <taxon>Pentapetalae</taxon>
        <taxon>asterids</taxon>
        <taxon>Cornales</taxon>
        <taxon>Nyssaceae</taxon>
        <taxon>Nyssa</taxon>
    </lineage>
</organism>
<feature type="chain" id="PRO_5023864120" description="Leucine-rich repeat-containing N-terminal plant-type domain-containing protein" evidence="6">
    <location>
        <begin position="30"/>
        <end position="244"/>
    </location>
</feature>